<evidence type="ECO:0000313" key="1">
    <source>
        <dbReference type="EMBL" id="TKT87604.1"/>
    </source>
</evidence>
<gene>
    <name evidence="1" type="ORF">FDK13_28870</name>
</gene>
<dbReference type="AlphaFoldDB" id="A0A4U6D1D5"/>
<comment type="caution">
    <text evidence="1">The sequence shown here is derived from an EMBL/GenBank/DDBJ whole genome shotgun (WGS) entry which is preliminary data.</text>
</comment>
<dbReference type="EMBL" id="SZVO01000018">
    <property type="protein sequence ID" value="TKT87604.1"/>
    <property type="molecule type" value="Genomic_DNA"/>
</dbReference>
<dbReference type="OrthoDB" id="8746011at2"/>
<evidence type="ECO:0000313" key="2">
    <source>
        <dbReference type="Proteomes" id="UP000304900"/>
    </source>
</evidence>
<sequence>MGNLINNIVEAYGGLDRWNQFTKLRVTLISSGRLFDLRGFPQDPTPREMSIYLHEQRESLQSFGGPRH</sequence>
<protein>
    <submittedName>
        <fullName evidence="1">Uncharacterized protein</fullName>
    </submittedName>
</protein>
<reference evidence="1 2" key="1">
    <citation type="submission" date="2019-05" db="EMBL/GenBank/DDBJ databases">
        <title>Dyadobacter AR-3-8 sp. nov., isolated from arctic soil.</title>
        <authorList>
            <person name="Chaudhary D.K."/>
        </authorList>
    </citation>
    <scope>NUCLEOTIDE SEQUENCE [LARGE SCALE GENOMIC DNA]</scope>
    <source>
        <strain evidence="1 2">AR-3-8</strain>
    </source>
</reference>
<dbReference type="RefSeq" id="WP_137343491.1">
    <property type="nucleotide sequence ID" value="NZ_SZVO01000018.1"/>
</dbReference>
<proteinExistence type="predicted"/>
<dbReference type="Proteomes" id="UP000304900">
    <property type="component" value="Unassembled WGS sequence"/>
</dbReference>
<name>A0A4U6D1D5_9BACT</name>
<accession>A0A4U6D1D5</accession>
<keyword evidence="2" id="KW-1185">Reference proteome</keyword>
<organism evidence="1 2">
    <name type="scientific">Dyadobacter frigoris</name>
    <dbReference type="NCBI Taxonomy" id="2576211"/>
    <lineage>
        <taxon>Bacteria</taxon>
        <taxon>Pseudomonadati</taxon>
        <taxon>Bacteroidota</taxon>
        <taxon>Cytophagia</taxon>
        <taxon>Cytophagales</taxon>
        <taxon>Spirosomataceae</taxon>
        <taxon>Dyadobacter</taxon>
    </lineage>
</organism>